<evidence type="ECO:0000313" key="2">
    <source>
        <dbReference type="Proteomes" id="UP000240978"/>
    </source>
</evidence>
<dbReference type="AlphaFoldDB" id="A0A2P8GGY0"/>
<name>A0A2P8GGY0_9BACT</name>
<dbReference type="OrthoDB" id="653457at2"/>
<organism evidence="1 2">
    <name type="scientific">Chitinophaga ginsengisoli</name>
    <dbReference type="NCBI Taxonomy" id="363837"/>
    <lineage>
        <taxon>Bacteria</taxon>
        <taxon>Pseudomonadati</taxon>
        <taxon>Bacteroidota</taxon>
        <taxon>Chitinophagia</taxon>
        <taxon>Chitinophagales</taxon>
        <taxon>Chitinophagaceae</taxon>
        <taxon>Chitinophaga</taxon>
    </lineage>
</organism>
<evidence type="ECO:0000313" key="1">
    <source>
        <dbReference type="EMBL" id="PSL33195.1"/>
    </source>
</evidence>
<accession>A0A2P8GGY0</accession>
<dbReference type="EMBL" id="PYGK01000003">
    <property type="protein sequence ID" value="PSL33195.1"/>
    <property type="molecule type" value="Genomic_DNA"/>
</dbReference>
<proteinExistence type="predicted"/>
<dbReference type="RefSeq" id="WP_106601525.1">
    <property type="nucleotide sequence ID" value="NZ_PYGK01000003.1"/>
</dbReference>
<dbReference type="Proteomes" id="UP000240978">
    <property type="component" value="Unassembled WGS sequence"/>
</dbReference>
<reference evidence="1 2" key="1">
    <citation type="submission" date="2018-03" db="EMBL/GenBank/DDBJ databases">
        <title>Genomic Encyclopedia of Archaeal and Bacterial Type Strains, Phase II (KMG-II): from individual species to whole genera.</title>
        <authorList>
            <person name="Goeker M."/>
        </authorList>
    </citation>
    <scope>NUCLEOTIDE SEQUENCE [LARGE SCALE GENOMIC DNA]</scope>
    <source>
        <strain evidence="1 2">DSM 18107</strain>
    </source>
</reference>
<keyword evidence="2" id="KW-1185">Reference proteome</keyword>
<protein>
    <submittedName>
        <fullName evidence="1">Uncharacterized protein</fullName>
    </submittedName>
</protein>
<comment type="caution">
    <text evidence="1">The sequence shown here is derived from an EMBL/GenBank/DDBJ whole genome shotgun (WGS) entry which is preliminary data.</text>
</comment>
<sequence>MEEFYDAASEKYKKYLLQVVYNEETYYTVSGVDMSDNGNDADRLLTDKDGKICLYADLPSLRKGIEEGVITFDTPNLQAWGKEINETDTAYTGFDFSSLKAELLEADDDPLLYEIYGALGIVKDYALQENVAELLSLLNSDIVEEYMDICADLFLWSSDTDSFREDFDFESLVPVLSKIYTLLEPRLKIV</sequence>
<gene>
    <name evidence="1" type="ORF">CLV42_103177</name>
</gene>